<sequence length="74" mass="8340">MQSPQVHLLHSIFVSLSDVPSHLAHDAERSLAPTTEKLFGPAFSFISLVSWELGKARCSPLLVHHMDWHVRVKL</sequence>
<name>A0AAE1QET7_9EUCA</name>
<organism evidence="1 2">
    <name type="scientific">Petrolisthes manimaculis</name>
    <dbReference type="NCBI Taxonomy" id="1843537"/>
    <lineage>
        <taxon>Eukaryota</taxon>
        <taxon>Metazoa</taxon>
        <taxon>Ecdysozoa</taxon>
        <taxon>Arthropoda</taxon>
        <taxon>Crustacea</taxon>
        <taxon>Multicrustacea</taxon>
        <taxon>Malacostraca</taxon>
        <taxon>Eumalacostraca</taxon>
        <taxon>Eucarida</taxon>
        <taxon>Decapoda</taxon>
        <taxon>Pleocyemata</taxon>
        <taxon>Anomura</taxon>
        <taxon>Galatheoidea</taxon>
        <taxon>Porcellanidae</taxon>
        <taxon>Petrolisthes</taxon>
    </lineage>
</organism>
<evidence type="ECO:0000313" key="1">
    <source>
        <dbReference type="EMBL" id="KAK4325244.1"/>
    </source>
</evidence>
<dbReference type="EMBL" id="JAWZYT010000293">
    <property type="protein sequence ID" value="KAK4325244.1"/>
    <property type="molecule type" value="Genomic_DNA"/>
</dbReference>
<protein>
    <submittedName>
        <fullName evidence="1">Uncharacterized protein</fullName>
    </submittedName>
</protein>
<comment type="caution">
    <text evidence="1">The sequence shown here is derived from an EMBL/GenBank/DDBJ whole genome shotgun (WGS) entry which is preliminary data.</text>
</comment>
<evidence type="ECO:0000313" key="2">
    <source>
        <dbReference type="Proteomes" id="UP001292094"/>
    </source>
</evidence>
<gene>
    <name evidence="1" type="ORF">Pmani_004203</name>
</gene>
<reference evidence="1" key="1">
    <citation type="submission" date="2023-11" db="EMBL/GenBank/DDBJ databases">
        <title>Genome assemblies of two species of porcelain crab, Petrolisthes cinctipes and Petrolisthes manimaculis (Anomura: Porcellanidae).</title>
        <authorList>
            <person name="Angst P."/>
        </authorList>
    </citation>
    <scope>NUCLEOTIDE SEQUENCE</scope>
    <source>
        <strain evidence="1">PB745_02</strain>
        <tissue evidence="1">Gill</tissue>
    </source>
</reference>
<dbReference type="AlphaFoldDB" id="A0AAE1QET7"/>
<accession>A0AAE1QET7</accession>
<keyword evidence="2" id="KW-1185">Reference proteome</keyword>
<dbReference type="Proteomes" id="UP001292094">
    <property type="component" value="Unassembled WGS sequence"/>
</dbReference>
<proteinExistence type="predicted"/>